<feature type="signal peptide" evidence="1">
    <location>
        <begin position="1"/>
        <end position="21"/>
    </location>
</feature>
<proteinExistence type="predicted"/>
<keyword evidence="1" id="KW-0732">Signal</keyword>
<dbReference type="NCBIfam" id="TIGR03806">
    <property type="entry name" value="chp_HNE_0200"/>
    <property type="match status" value="1"/>
</dbReference>
<evidence type="ECO:0008006" key="4">
    <source>
        <dbReference type="Google" id="ProtNLM"/>
    </source>
</evidence>
<dbReference type="InterPro" id="IPR022269">
    <property type="entry name" value="SO_2930-like_C"/>
</dbReference>
<dbReference type="InterPro" id="IPR036280">
    <property type="entry name" value="Multihaem_cyt_sf"/>
</dbReference>
<evidence type="ECO:0000313" key="2">
    <source>
        <dbReference type="EMBL" id="PQM29609.1"/>
    </source>
</evidence>
<sequence>MKRAVAALAAALLLASGASGGAPPRVDQALIDGDAMPPKLSAFGLFAANDPARPVASFAYTLNTPLFSDYAEKHRFISIPAGTKAHVREDGTIDFPVGTVIVKSFGWPDRDGGRPVETRLLIHRATGWTALPYIWDADGQDASLAIAGRRVPVTFKSPDGEAHSIRYAVPNKNQCKECHNLAGVIEPIGPNARNLVLPAAMTGDATRLYFDNPEALKPVLPRWDDPKSGTVQERARAYLDVNCSHCHNPQGSASNSGLFLRWTDPVGVNYGIGKRPTAAGRGSGGMDFAIKPGDPDHSFLIYRLESLDPGIAMPELGRGVVHKEGVALLRQWIAEMPKEGG</sequence>
<reference evidence="3" key="1">
    <citation type="submission" date="2017-11" db="EMBL/GenBank/DDBJ databases">
        <title>The complete genome sequence of Sphingopyxis pomeranensis sp. nov. strain WS5A3p.</title>
        <authorList>
            <person name="Kaminski M.A."/>
        </authorList>
    </citation>
    <scope>NUCLEOTIDE SEQUENCE [LARGE SCALE GENOMIC DNA]</scope>
    <source>
        <strain evidence="3">WS5A3p</strain>
    </source>
</reference>
<dbReference type="Proteomes" id="UP000238954">
    <property type="component" value="Chromosome"/>
</dbReference>
<gene>
    <name evidence="2" type="ORF">CVO77_01475</name>
</gene>
<dbReference type="SUPFAM" id="SSF48695">
    <property type="entry name" value="Multiheme cytochromes"/>
    <property type="match status" value="1"/>
</dbReference>
<protein>
    <recommendedName>
        <fullName evidence="4">Cytochrome c domain-containing protein</fullName>
    </recommendedName>
</protein>
<keyword evidence="3" id="KW-1185">Reference proteome</keyword>
<dbReference type="RefSeq" id="WP_105997566.1">
    <property type="nucleotide sequence ID" value="NZ_CM009578.1"/>
</dbReference>
<dbReference type="OrthoDB" id="338827at2"/>
<organism evidence="2 3">
    <name type="scientific">Sphingopyxis lindanitolerans</name>
    <dbReference type="NCBI Taxonomy" id="2054227"/>
    <lineage>
        <taxon>Bacteria</taxon>
        <taxon>Pseudomonadati</taxon>
        <taxon>Pseudomonadota</taxon>
        <taxon>Alphaproteobacteria</taxon>
        <taxon>Sphingomonadales</taxon>
        <taxon>Sphingomonadaceae</taxon>
        <taxon>Sphingopyxis</taxon>
    </lineage>
</organism>
<dbReference type="AlphaFoldDB" id="A0A2S8BBD3"/>
<feature type="chain" id="PRO_5015529146" description="Cytochrome c domain-containing protein" evidence="1">
    <location>
        <begin position="22"/>
        <end position="341"/>
    </location>
</feature>
<evidence type="ECO:0000256" key="1">
    <source>
        <dbReference type="SAM" id="SignalP"/>
    </source>
</evidence>
<dbReference type="EMBL" id="PHFW01000001">
    <property type="protein sequence ID" value="PQM29609.1"/>
    <property type="molecule type" value="Genomic_DNA"/>
</dbReference>
<name>A0A2S8BBD3_9SPHN</name>
<evidence type="ECO:0000313" key="3">
    <source>
        <dbReference type="Proteomes" id="UP000238954"/>
    </source>
</evidence>
<comment type="caution">
    <text evidence="2">The sequence shown here is derived from an EMBL/GenBank/DDBJ whole genome shotgun (WGS) entry which is preliminary data.</text>
</comment>
<accession>A0A2S8BBD3</accession>